<dbReference type="PANTHER" id="PTHR34406:SF1">
    <property type="entry name" value="PROTEIN YCEI"/>
    <property type="match status" value="1"/>
</dbReference>
<evidence type="ECO:0000313" key="2">
    <source>
        <dbReference type="EMBL" id="KQC29069.1"/>
    </source>
</evidence>
<name>A0A0Q1BFS4_9FLAO</name>
<dbReference type="InterPro" id="IPR036761">
    <property type="entry name" value="TTHA0802/YceI-like_sf"/>
</dbReference>
<comment type="caution">
    <text evidence="2">The sequence shown here is derived from an EMBL/GenBank/DDBJ whole genome shotgun (WGS) entry which is preliminary data.</text>
</comment>
<gene>
    <name evidence="2" type="ORF">AAY42_03510</name>
</gene>
<dbReference type="AlphaFoldDB" id="A0A0Q1BFS4"/>
<dbReference type="PANTHER" id="PTHR34406">
    <property type="entry name" value="PROTEIN YCEI"/>
    <property type="match status" value="1"/>
</dbReference>
<dbReference type="SUPFAM" id="SSF101874">
    <property type="entry name" value="YceI-like"/>
    <property type="match status" value="1"/>
</dbReference>
<dbReference type="InterPro" id="IPR007372">
    <property type="entry name" value="Lipid/polyisoprenoid-bd_YceI"/>
</dbReference>
<organism evidence="2 3">
    <name type="scientific">Flagellimonas eckloniae</name>
    <dbReference type="NCBI Taxonomy" id="346185"/>
    <lineage>
        <taxon>Bacteria</taxon>
        <taxon>Pseudomonadati</taxon>
        <taxon>Bacteroidota</taxon>
        <taxon>Flavobacteriia</taxon>
        <taxon>Flavobacteriales</taxon>
        <taxon>Flavobacteriaceae</taxon>
        <taxon>Flagellimonas</taxon>
    </lineage>
</organism>
<dbReference type="OrthoDB" id="9811006at2"/>
<reference evidence="2 3" key="1">
    <citation type="submission" date="2015-04" db="EMBL/GenBank/DDBJ databases">
        <title>Complete genome of flavobacterium.</title>
        <authorList>
            <person name="Kwon Y.M."/>
            <person name="Kim S.-J."/>
        </authorList>
    </citation>
    <scope>NUCLEOTIDE SEQUENCE [LARGE SCALE GENOMIC DNA]</scope>
    <source>
        <strain evidence="2 3">DK169</strain>
    </source>
</reference>
<evidence type="ECO:0000259" key="1">
    <source>
        <dbReference type="SMART" id="SM00867"/>
    </source>
</evidence>
<feature type="domain" description="Lipid/polyisoprenoid-binding YceI-like" evidence="1">
    <location>
        <begin position="23"/>
        <end position="170"/>
    </location>
</feature>
<dbReference type="EMBL" id="LCTZ01000002">
    <property type="protein sequence ID" value="KQC29069.1"/>
    <property type="molecule type" value="Genomic_DNA"/>
</dbReference>
<dbReference type="Pfam" id="PF04264">
    <property type="entry name" value="YceI"/>
    <property type="match status" value="1"/>
</dbReference>
<proteinExistence type="predicted"/>
<dbReference type="RefSeq" id="WP_055392619.1">
    <property type="nucleotide sequence ID" value="NZ_LCTZ01000002.1"/>
</dbReference>
<dbReference type="Proteomes" id="UP000050827">
    <property type="component" value="Unassembled WGS sequence"/>
</dbReference>
<dbReference type="SMART" id="SM00867">
    <property type="entry name" value="YceI"/>
    <property type="match status" value="1"/>
</dbReference>
<accession>A0A0Q1BFS4</accession>
<protein>
    <recommendedName>
        <fullName evidence="1">Lipid/polyisoprenoid-binding YceI-like domain-containing protein</fullName>
    </recommendedName>
</protein>
<sequence length="171" mass="19022">MKTVLVSFFLFIGLSVPNLNGQSQKLGNAEISFEFVSTGVKGTMAGFKTESKVDLDNLENSFFKGSVASETIDTNNGLRNWSLRSGKYFDVDDYPSISFESNHLVFEGSDLIVKGNLSIKETTKPITVKFIRKGSQLVGTTSLYSIDYGIKIKKKREDNLVKVKMIFDIIP</sequence>
<evidence type="ECO:0000313" key="3">
    <source>
        <dbReference type="Proteomes" id="UP000050827"/>
    </source>
</evidence>
<keyword evidence="3" id="KW-1185">Reference proteome</keyword>
<dbReference type="Gene3D" id="2.40.128.110">
    <property type="entry name" value="Lipid/polyisoprenoid-binding, YceI-like"/>
    <property type="match status" value="1"/>
</dbReference>